<comment type="caution">
    <text evidence="1">The sequence shown here is derived from an EMBL/GenBank/DDBJ whole genome shotgun (WGS) entry which is preliminary data.</text>
</comment>
<gene>
    <name evidence="1" type="ORF">H2198_002581</name>
</gene>
<accession>A0ACC3AE48</accession>
<protein>
    <submittedName>
        <fullName evidence="1">Uncharacterized protein</fullName>
    </submittedName>
</protein>
<sequence length="603" mass="66858">MRKKCLFFVENEVDSSLEKLTCIDDNPLMCGIYLHLSRKGHVEPSHQDADFLSRRGPDALHTYKTISATEAAQWYLTFSSSVLSLRGNSVHAQPIIDDKSGSIFCWNGEAWFFDDAKVCGNDTQAISKRVFDSVGAQKNSDLAVLDVLDKIEGPYALVLYDAVSQKIYLGRDSLGRRSLLINDASIGIGELTVCSVTAGQSLSKIHEADAAFFTIIDLSTAEPTLYRARPKPPLPIINKQVPMDSHLFTRTPSGETISDLTTQLRSSLQIRVEDIPSYTAYGLNANPSKVAILFSGGLDCTLLARLTHDILPHHQQIDLLNVAFENPRVLNARATSKSITETPGSEVDTYETCPDRVTGRSSFLQLTQVCPERTWRFVATNVPYTEYLDNQATVIRLMHPHNTEMDLSITSALYFAARGHGTATISTSTQQVASYTTTARVLLSGLGADELFGGYARHAAAFARGGYQALNEELELDFLRIGSRNLGRDDRVIAHWGRETRYPFLDEKFVRFALQLPAWEKCGFRPGKPVPKHFETALTPEKIEDLHPEKMLLRCAMWQLGMKGTAAEKKRAIQFGARTAKMHAGKTKGTDTVTIEKPTPNLP</sequence>
<reference evidence="1" key="1">
    <citation type="submission" date="2022-10" db="EMBL/GenBank/DDBJ databases">
        <title>Culturing micro-colonial fungi from biological soil crusts in the Mojave desert and describing Neophaeococcomyces mojavensis, and introducing the new genera and species Taxawa tesnikishii.</title>
        <authorList>
            <person name="Kurbessoian T."/>
            <person name="Stajich J.E."/>
        </authorList>
    </citation>
    <scope>NUCLEOTIDE SEQUENCE</scope>
    <source>
        <strain evidence="1">JES_112</strain>
    </source>
</reference>
<dbReference type="EMBL" id="JAPDRQ010000031">
    <property type="protein sequence ID" value="KAJ9660463.1"/>
    <property type="molecule type" value="Genomic_DNA"/>
</dbReference>
<name>A0ACC3AE48_9EURO</name>
<proteinExistence type="predicted"/>
<keyword evidence="2" id="KW-1185">Reference proteome</keyword>
<evidence type="ECO:0000313" key="1">
    <source>
        <dbReference type="EMBL" id="KAJ9660463.1"/>
    </source>
</evidence>
<organism evidence="1 2">
    <name type="scientific">Neophaeococcomyces mojaviensis</name>
    <dbReference type="NCBI Taxonomy" id="3383035"/>
    <lineage>
        <taxon>Eukaryota</taxon>
        <taxon>Fungi</taxon>
        <taxon>Dikarya</taxon>
        <taxon>Ascomycota</taxon>
        <taxon>Pezizomycotina</taxon>
        <taxon>Eurotiomycetes</taxon>
        <taxon>Chaetothyriomycetidae</taxon>
        <taxon>Chaetothyriales</taxon>
        <taxon>Chaetothyriales incertae sedis</taxon>
        <taxon>Neophaeococcomyces</taxon>
    </lineage>
</organism>
<evidence type="ECO:0000313" key="2">
    <source>
        <dbReference type="Proteomes" id="UP001172386"/>
    </source>
</evidence>
<dbReference type="Proteomes" id="UP001172386">
    <property type="component" value="Unassembled WGS sequence"/>
</dbReference>